<dbReference type="Pfam" id="PF05577">
    <property type="entry name" value="Peptidase_S28"/>
    <property type="match status" value="1"/>
</dbReference>
<reference evidence="7" key="2">
    <citation type="submission" date="2024-10" db="UniProtKB">
        <authorList>
            <consortium name="EnsemblProtists"/>
        </authorList>
    </citation>
    <scope>IDENTIFICATION</scope>
</reference>
<reference evidence="8" key="1">
    <citation type="journal article" date="2013" name="Nature">
        <title>Pan genome of the phytoplankton Emiliania underpins its global distribution.</title>
        <authorList>
            <person name="Read B.A."/>
            <person name="Kegel J."/>
            <person name="Klute M.J."/>
            <person name="Kuo A."/>
            <person name="Lefebvre S.C."/>
            <person name="Maumus F."/>
            <person name="Mayer C."/>
            <person name="Miller J."/>
            <person name="Monier A."/>
            <person name="Salamov A."/>
            <person name="Young J."/>
            <person name="Aguilar M."/>
            <person name="Claverie J.M."/>
            <person name="Frickenhaus S."/>
            <person name="Gonzalez K."/>
            <person name="Herman E.K."/>
            <person name="Lin Y.C."/>
            <person name="Napier J."/>
            <person name="Ogata H."/>
            <person name="Sarno A.F."/>
            <person name="Shmutz J."/>
            <person name="Schroeder D."/>
            <person name="de Vargas C."/>
            <person name="Verret F."/>
            <person name="von Dassow P."/>
            <person name="Valentin K."/>
            <person name="Van de Peer Y."/>
            <person name="Wheeler G."/>
            <person name="Dacks J.B."/>
            <person name="Delwiche C.F."/>
            <person name="Dyhrman S.T."/>
            <person name="Glockner G."/>
            <person name="John U."/>
            <person name="Richards T."/>
            <person name="Worden A.Z."/>
            <person name="Zhang X."/>
            <person name="Grigoriev I.V."/>
            <person name="Allen A.E."/>
            <person name="Bidle K."/>
            <person name="Borodovsky M."/>
            <person name="Bowler C."/>
            <person name="Brownlee C."/>
            <person name="Cock J.M."/>
            <person name="Elias M."/>
            <person name="Gladyshev V.N."/>
            <person name="Groth M."/>
            <person name="Guda C."/>
            <person name="Hadaegh A."/>
            <person name="Iglesias-Rodriguez M.D."/>
            <person name="Jenkins J."/>
            <person name="Jones B.M."/>
            <person name="Lawson T."/>
            <person name="Leese F."/>
            <person name="Lindquist E."/>
            <person name="Lobanov A."/>
            <person name="Lomsadze A."/>
            <person name="Malik S.B."/>
            <person name="Marsh M.E."/>
            <person name="Mackinder L."/>
            <person name="Mock T."/>
            <person name="Mueller-Roeber B."/>
            <person name="Pagarete A."/>
            <person name="Parker M."/>
            <person name="Probert I."/>
            <person name="Quesneville H."/>
            <person name="Raines C."/>
            <person name="Rensing S.A."/>
            <person name="Riano-Pachon D.M."/>
            <person name="Richier S."/>
            <person name="Rokitta S."/>
            <person name="Shiraiwa Y."/>
            <person name="Soanes D.M."/>
            <person name="van der Giezen M."/>
            <person name="Wahlund T.M."/>
            <person name="Williams B."/>
            <person name="Wilson W."/>
            <person name="Wolfe G."/>
            <person name="Wurch L.L."/>
        </authorList>
    </citation>
    <scope>NUCLEOTIDE SEQUENCE</scope>
</reference>
<proteinExistence type="inferred from homology"/>
<dbReference type="Gene3D" id="1.20.120.980">
    <property type="entry name" value="Serine carboxypeptidase S28, SKS domain"/>
    <property type="match status" value="1"/>
</dbReference>
<evidence type="ECO:0000256" key="2">
    <source>
        <dbReference type="ARBA" id="ARBA00022670"/>
    </source>
</evidence>
<dbReference type="GeneID" id="17277047"/>
<dbReference type="GO" id="GO:0008239">
    <property type="term" value="F:dipeptidyl-peptidase activity"/>
    <property type="evidence" value="ECO:0007669"/>
    <property type="project" value="TreeGrafter"/>
</dbReference>
<dbReference type="PANTHER" id="PTHR11010">
    <property type="entry name" value="PROTEASE S28 PRO-X CARBOXYPEPTIDASE-RELATED"/>
    <property type="match status" value="1"/>
</dbReference>
<evidence type="ECO:0000313" key="8">
    <source>
        <dbReference type="Proteomes" id="UP000013827"/>
    </source>
</evidence>
<organism evidence="7 8">
    <name type="scientific">Emiliania huxleyi (strain CCMP1516)</name>
    <dbReference type="NCBI Taxonomy" id="280463"/>
    <lineage>
        <taxon>Eukaryota</taxon>
        <taxon>Haptista</taxon>
        <taxon>Haptophyta</taxon>
        <taxon>Prymnesiophyceae</taxon>
        <taxon>Isochrysidales</taxon>
        <taxon>Noelaerhabdaceae</taxon>
        <taxon>Emiliania</taxon>
    </lineage>
</organism>
<keyword evidence="5" id="KW-0325">Glycoprotein</keyword>
<dbReference type="EnsemblProtists" id="EOD31774">
    <property type="protein sequence ID" value="EOD31774"/>
    <property type="gene ID" value="EMIHUDRAFT_231404"/>
</dbReference>
<dbReference type="eggNOG" id="KOG2182">
    <property type="taxonomic scope" value="Eukaryota"/>
</dbReference>
<dbReference type="PaxDb" id="2903-EOD31774"/>
<dbReference type="PANTHER" id="PTHR11010:SF38">
    <property type="entry name" value="LYSOSOMAL PRO-X CARBOXYPEPTIDASE"/>
    <property type="match status" value="1"/>
</dbReference>
<dbReference type="GO" id="GO:0006508">
    <property type="term" value="P:proteolysis"/>
    <property type="evidence" value="ECO:0007669"/>
    <property type="project" value="UniProtKB-KW"/>
</dbReference>
<evidence type="ECO:0000313" key="7">
    <source>
        <dbReference type="EnsemblProtists" id="EOD31774"/>
    </source>
</evidence>
<evidence type="ECO:0000256" key="3">
    <source>
        <dbReference type="ARBA" id="ARBA00022729"/>
    </source>
</evidence>
<dbReference type="Proteomes" id="UP000013827">
    <property type="component" value="Unassembled WGS sequence"/>
</dbReference>
<sequence length="357" mass="38557">MPKLQHANHASSFRHGQHHVQQITDLLGWPELVDPPVNGSYYNDAVDDHSASVAAATRRWSQRFYVDERFWCGGACPVFLLIGGEGPQGPPTPRLLLWHLARKHSALMLAIEHRFYGESRPTDSLTVSSLRLLTSGQALADIVRFIGYVSSVEPGVPDGSSSPPLLLKRGAARGAWVAFGGSYAGALTAWLKLKYPWAVTAAVASSAPVYPLFDFRQYAQVTGSALAYSPIGGSQACLGVLHAGAEELAVAVSGGALALRSRRCPLPAALCPCTSAETRLDTAAYYSSILAQFQSVAQFNQQGRFPDVADVCEVTLSAWKWRLELDDKPARLAPNREDRAARAEGQQQPLDLAQGHV</sequence>
<dbReference type="InterPro" id="IPR029058">
    <property type="entry name" value="AB_hydrolase_fold"/>
</dbReference>
<dbReference type="AlphaFoldDB" id="A0A0D3K7N9"/>
<evidence type="ECO:0000256" key="5">
    <source>
        <dbReference type="ARBA" id="ARBA00023180"/>
    </source>
</evidence>
<dbReference type="InterPro" id="IPR008758">
    <property type="entry name" value="Peptidase_S28"/>
</dbReference>
<dbReference type="GO" id="GO:0070008">
    <property type="term" value="F:serine-type exopeptidase activity"/>
    <property type="evidence" value="ECO:0007669"/>
    <property type="project" value="InterPro"/>
</dbReference>
<dbReference type="Gene3D" id="3.40.50.1820">
    <property type="entry name" value="alpha/beta hydrolase"/>
    <property type="match status" value="1"/>
</dbReference>
<name>A0A0D3K7N9_EMIH1</name>
<protein>
    <submittedName>
        <fullName evidence="7">Uncharacterized protein</fullName>
    </submittedName>
</protein>
<evidence type="ECO:0000256" key="1">
    <source>
        <dbReference type="ARBA" id="ARBA00011079"/>
    </source>
</evidence>
<evidence type="ECO:0000256" key="4">
    <source>
        <dbReference type="ARBA" id="ARBA00022801"/>
    </source>
</evidence>
<accession>A0A0D3K7N9</accession>
<dbReference type="KEGG" id="ehx:EMIHUDRAFT_231404"/>
<feature type="region of interest" description="Disordered" evidence="6">
    <location>
        <begin position="337"/>
        <end position="357"/>
    </location>
</feature>
<dbReference type="SUPFAM" id="SSF53474">
    <property type="entry name" value="alpha/beta-Hydrolases"/>
    <property type="match status" value="1"/>
</dbReference>
<keyword evidence="4" id="KW-0378">Hydrolase</keyword>
<keyword evidence="3" id="KW-0732">Signal</keyword>
<keyword evidence="8" id="KW-1185">Reference proteome</keyword>
<keyword evidence="2" id="KW-0645">Protease</keyword>
<dbReference type="RefSeq" id="XP_005784203.1">
    <property type="nucleotide sequence ID" value="XM_005784146.1"/>
</dbReference>
<comment type="similarity">
    <text evidence="1">Belongs to the peptidase S28 family.</text>
</comment>
<dbReference type="HOGENOM" id="CLU_777155_0_0_1"/>
<evidence type="ECO:0000256" key="6">
    <source>
        <dbReference type="SAM" id="MobiDB-lite"/>
    </source>
</evidence>
<dbReference type="InterPro" id="IPR042269">
    <property type="entry name" value="Ser_carbopepase_S28_SKS"/>
</dbReference>